<dbReference type="PROSITE" id="PS50011">
    <property type="entry name" value="PROTEIN_KINASE_DOM"/>
    <property type="match status" value="1"/>
</dbReference>
<dbReference type="GO" id="GO:0031179">
    <property type="term" value="P:peptide modification"/>
    <property type="evidence" value="ECO:0007669"/>
    <property type="project" value="InterPro"/>
</dbReference>
<dbReference type="SMART" id="SM00220">
    <property type="entry name" value="S_TKc"/>
    <property type="match status" value="1"/>
</dbReference>
<dbReference type="CDD" id="cd04791">
    <property type="entry name" value="LanC_SerThrkinase"/>
    <property type="match status" value="1"/>
</dbReference>
<dbReference type="InterPro" id="IPR000719">
    <property type="entry name" value="Prot_kinase_dom"/>
</dbReference>
<comment type="caution">
    <text evidence="2">The sequence shown here is derived from an EMBL/GenBank/DDBJ whole genome shotgun (WGS) entry which is preliminary data.</text>
</comment>
<feature type="domain" description="Protein kinase" evidence="1">
    <location>
        <begin position="244"/>
        <end position="514"/>
    </location>
</feature>
<dbReference type="Gene3D" id="1.10.510.10">
    <property type="entry name" value="Transferase(Phosphotransferase) domain 1"/>
    <property type="match status" value="1"/>
</dbReference>
<dbReference type="InterPro" id="IPR007822">
    <property type="entry name" value="LANC-like"/>
</dbReference>
<dbReference type="SUPFAM" id="SSF56112">
    <property type="entry name" value="Protein kinase-like (PK-like)"/>
    <property type="match status" value="1"/>
</dbReference>
<dbReference type="RefSeq" id="WP_052394588.1">
    <property type="nucleotide sequence ID" value="NZ_JACHET010000001.1"/>
</dbReference>
<dbReference type="Pfam" id="PF25816">
    <property type="entry name" value="RamC_N"/>
    <property type="match status" value="1"/>
</dbReference>
<dbReference type="GO" id="GO:0005975">
    <property type="term" value="P:carbohydrate metabolic process"/>
    <property type="evidence" value="ECO:0007669"/>
    <property type="project" value="InterPro"/>
</dbReference>
<dbReference type="OrthoDB" id="1492512at2"/>
<dbReference type="EMBL" id="JACHET010000001">
    <property type="protein sequence ID" value="MBB6184421.1"/>
    <property type="molecule type" value="Genomic_DNA"/>
</dbReference>
<organism evidence="2 3">
    <name type="scientific">Oleiagrimonas soli</name>
    <dbReference type="NCBI Taxonomy" id="1543381"/>
    <lineage>
        <taxon>Bacteria</taxon>
        <taxon>Pseudomonadati</taxon>
        <taxon>Pseudomonadota</taxon>
        <taxon>Gammaproteobacteria</taxon>
        <taxon>Lysobacterales</taxon>
        <taxon>Rhodanobacteraceae</taxon>
        <taxon>Oleiagrimonas</taxon>
    </lineage>
</organism>
<evidence type="ECO:0000259" key="1">
    <source>
        <dbReference type="PROSITE" id="PS50011"/>
    </source>
</evidence>
<dbReference type="PANTHER" id="PTHR44167">
    <property type="entry name" value="OVARIAN-SPECIFIC SERINE/THREONINE-PROTEIN KINASE LOK-RELATED"/>
    <property type="match status" value="1"/>
</dbReference>
<dbReference type="InterPro" id="IPR011009">
    <property type="entry name" value="Kinase-like_dom_sf"/>
</dbReference>
<dbReference type="SUPFAM" id="SSF158745">
    <property type="entry name" value="LanC-like"/>
    <property type="match status" value="1"/>
</dbReference>
<dbReference type="GO" id="GO:0004672">
    <property type="term" value="F:protein kinase activity"/>
    <property type="evidence" value="ECO:0007669"/>
    <property type="project" value="InterPro"/>
</dbReference>
<dbReference type="Gene3D" id="1.50.10.10">
    <property type="match status" value="1"/>
</dbReference>
<name>A0A841KP36_9GAMM</name>
<protein>
    <submittedName>
        <fullName evidence="2">tRNA A-37 threonylcarbamoyl transferase component Bud32</fullName>
    </submittedName>
</protein>
<sequence>MLGRKPSLREARHIDKVFFTGIDDLFYESVATHYRPSDELRTLVQAMLDERGLAWDIRRKDVWSHVRPVEHTAETQLPTQGWKIHVSANEQNCRDLLTKVATLALDHGMQFKFANDVNTLKLMTSKRWARGGSGKFITLYPRTDEEFRDFIELAYAILKDDVGSYILSDNRYKDCRCLYYRYGGIIQVNRLDYMGRKVPILTSPDGEEIVDYRTPYFDVPPWTTDPFPREDAEPADMTLMNGRFAIQSALAFSNTGGVYLATDTTTGEDVVIKEARPHVELGEHGQDATSRLAQEERMLSLVADLGISPRLVTTFWDWENFYLAEEHLDASDMREVMLMNSPLLKVNPTVEDSETFYRIHKSIFVSLLKAIDAIHGKGVIMGDLSPMNILVDKADMTVRIIDLESAYQPKSDEPQNIYTPGFRSEVKGRKKENDFHDDIYAIGAIMMYSMFPIVATAYVRNDLFTRMLPVLVADIGWANTPVEDVIRKLAENTITCHEAIELLDAPASFEQPYTARQVERELSSAAASIALARFITDHYRLDDLHTLFPADPFGGQTNTLGLGFGATGIVQALHKCGCTLPAPARERFDREIAAAQASEIPPGFLTGSAGIAWSFFGMGNTEQGKRFMAHANASPLLRAHHSLYYGMAGIGMANLAAYLHTNDSTYLNAAKDLANSLASSAIEDERGLHWEDDGEIRIGYGYGQSGVALFFLRLSQVLKAPTWRALGQKALEYDLSFGFELETGITTFACSPEEKNTYEHYIEQGTGGIAKVAIRYGLWDRLESMFPDVYRKYSGFPGLIYGLTGFVDVLLDAYLYSGNRKYLDMAERPLQGIADLYLFKSGDGYAAPGENLFRISCDFATGIAGMMRTFHRHANRTPDEFCLDELDVRPSETHAAQRLEPMELD</sequence>
<gene>
    <name evidence="2" type="ORF">HNQ86_001766</name>
</gene>
<evidence type="ECO:0000313" key="2">
    <source>
        <dbReference type="EMBL" id="MBB6184421.1"/>
    </source>
</evidence>
<dbReference type="Pfam" id="PF05147">
    <property type="entry name" value="LANC_like"/>
    <property type="match status" value="1"/>
</dbReference>
<dbReference type="Gene3D" id="3.30.200.20">
    <property type="entry name" value="Phosphorylase Kinase, domain 1"/>
    <property type="match status" value="1"/>
</dbReference>
<dbReference type="Proteomes" id="UP000560000">
    <property type="component" value="Unassembled WGS sequence"/>
</dbReference>
<dbReference type="InterPro" id="IPR057929">
    <property type="entry name" value="RamC_N"/>
</dbReference>
<dbReference type="InterPro" id="IPR053524">
    <property type="entry name" value="Aerial_hyphae_peptide-synth"/>
</dbReference>
<dbReference type="GO" id="GO:0005524">
    <property type="term" value="F:ATP binding"/>
    <property type="evidence" value="ECO:0007669"/>
    <property type="project" value="InterPro"/>
</dbReference>
<proteinExistence type="predicted"/>
<evidence type="ECO:0000313" key="3">
    <source>
        <dbReference type="Proteomes" id="UP000560000"/>
    </source>
</evidence>
<dbReference type="Pfam" id="PF00069">
    <property type="entry name" value="Pkinase"/>
    <property type="match status" value="1"/>
</dbReference>
<accession>A0A841KP36</accession>
<reference evidence="2 3" key="1">
    <citation type="submission" date="2020-08" db="EMBL/GenBank/DDBJ databases">
        <title>Genomic Encyclopedia of Type Strains, Phase IV (KMG-IV): sequencing the most valuable type-strain genomes for metagenomic binning, comparative biology and taxonomic classification.</title>
        <authorList>
            <person name="Goeker M."/>
        </authorList>
    </citation>
    <scope>NUCLEOTIDE SEQUENCE [LARGE SCALE GENOMIC DNA]</scope>
    <source>
        <strain evidence="2 3">DSM 107085</strain>
    </source>
</reference>
<dbReference type="NCBIfam" id="NF038151">
    <property type="entry name" value="lanthi_synth_III"/>
    <property type="match status" value="1"/>
</dbReference>
<dbReference type="AlphaFoldDB" id="A0A841KP36"/>
<dbReference type="PANTHER" id="PTHR44167:SF24">
    <property type="entry name" value="SERINE_THREONINE-PROTEIN KINASE CHK2"/>
    <property type="match status" value="1"/>
</dbReference>
<dbReference type="InterPro" id="IPR058053">
    <property type="entry name" value="RamC_C"/>
</dbReference>
<dbReference type="SMART" id="SM01260">
    <property type="entry name" value="LANC_like"/>
    <property type="match status" value="1"/>
</dbReference>
<dbReference type="InterPro" id="IPR012341">
    <property type="entry name" value="6hp_glycosidase-like_sf"/>
</dbReference>
<keyword evidence="2" id="KW-0808">Transferase</keyword>